<reference evidence="8 9" key="1">
    <citation type="submission" date="2023-08" db="EMBL/GenBank/DDBJ databases">
        <title>The draft genome sequence of Paracraurococcus sp. LOR1-02.</title>
        <authorList>
            <person name="Kingkaew E."/>
            <person name="Tanasupawat S."/>
        </authorList>
    </citation>
    <scope>NUCLEOTIDE SEQUENCE [LARGE SCALE GENOMIC DNA]</scope>
    <source>
        <strain evidence="8 9">LOR1-02</strain>
    </source>
</reference>
<accession>A0ABT9DTK8</accession>
<dbReference type="EMBL" id="JAUTWS010000002">
    <property type="protein sequence ID" value="MDO9707236.1"/>
    <property type="molecule type" value="Genomic_DNA"/>
</dbReference>
<evidence type="ECO:0000313" key="8">
    <source>
        <dbReference type="EMBL" id="MDO9707236.1"/>
    </source>
</evidence>
<proteinExistence type="inferred from homology"/>
<comment type="caution">
    <text evidence="8">The sequence shown here is derived from an EMBL/GenBank/DDBJ whole genome shotgun (WGS) entry which is preliminary data.</text>
</comment>
<dbReference type="InterPro" id="IPR038418">
    <property type="entry name" value="6-PTP_synth/QueD_sf"/>
</dbReference>
<dbReference type="Gene3D" id="3.30.479.10">
    <property type="entry name" value="6-pyruvoyl tetrahydropterin synthase/QueD"/>
    <property type="match status" value="1"/>
</dbReference>
<evidence type="ECO:0000256" key="5">
    <source>
        <dbReference type="ARBA" id="ARBA00018141"/>
    </source>
</evidence>
<dbReference type="InterPro" id="IPR007115">
    <property type="entry name" value="6-PTP_synth/QueD"/>
</dbReference>
<evidence type="ECO:0000256" key="3">
    <source>
        <dbReference type="ARBA" id="ARBA00008900"/>
    </source>
</evidence>
<gene>
    <name evidence="8" type="ORF">Q7A36_02695</name>
</gene>
<comment type="catalytic activity">
    <reaction evidence="7">
        <text>7,8-dihydroneopterin 3'-triphosphate + H2O = 6-carboxy-5,6,7,8-tetrahydropterin + triphosphate + acetaldehyde + 2 H(+)</text>
        <dbReference type="Rhea" id="RHEA:27966"/>
        <dbReference type="ChEBI" id="CHEBI:15343"/>
        <dbReference type="ChEBI" id="CHEBI:15377"/>
        <dbReference type="ChEBI" id="CHEBI:15378"/>
        <dbReference type="ChEBI" id="CHEBI:18036"/>
        <dbReference type="ChEBI" id="CHEBI:58462"/>
        <dbReference type="ChEBI" id="CHEBI:61032"/>
        <dbReference type="EC" id="4.1.2.50"/>
    </reaction>
</comment>
<evidence type="ECO:0000256" key="1">
    <source>
        <dbReference type="ARBA" id="ARBA00002285"/>
    </source>
</evidence>
<evidence type="ECO:0000313" key="9">
    <source>
        <dbReference type="Proteomes" id="UP001243009"/>
    </source>
</evidence>
<protein>
    <recommendedName>
        <fullName evidence="5">6-carboxy-5,6,7,8-tetrahydropterin synthase</fullName>
        <ecNumber evidence="4">4.1.2.50</ecNumber>
    </recommendedName>
    <alternativeName>
        <fullName evidence="6">Queuosine biosynthesis protein QueD</fullName>
    </alternativeName>
</protein>
<evidence type="ECO:0000256" key="2">
    <source>
        <dbReference type="ARBA" id="ARBA00005061"/>
    </source>
</evidence>
<dbReference type="EC" id="4.1.2.50" evidence="4"/>
<comment type="function">
    <text evidence="1">Catalyzes the conversion of 7,8-dihydroneopterin triphosphate (H2NTP) to 6-carboxy-5,6,7,8-tetrahydropterin (CPH4) and acetaldehyde.</text>
</comment>
<name>A0ABT9DTK8_9PROT</name>
<evidence type="ECO:0000256" key="6">
    <source>
        <dbReference type="ARBA" id="ARBA00031449"/>
    </source>
</evidence>
<dbReference type="SUPFAM" id="SSF55620">
    <property type="entry name" value="Tetrahydrobiopterin biosynthesis enzymes-like"/>
    <property type="match status" value="1"/>
</dbReference>
<organism evidence="8 9">
    <name type="scientific">Paracraurococcus lichenis</name>
    <dbReference type="NCBI Taxonomy" id="3064888"/>
    <lineage>
        <taxon>Bacteria</taxon>
        <taxon>Pseudomonadati</taxon>
        <taxon>Pseudomonadota</taxon>
        <taxon>Alphaproteobacteria</taxon>
        <taxon>Acetobacterales</taxon>
        <taxon>Roseomonadaceae</taxon>
        <taxon>Paracraurococcus</taxon>
    </lineage>
</organism>
<evidence type="ECO:0000256" key="4">
    <source>
        <dbReference type="ARBA" id="ARBA00012982"/>
    </source>
</evidence>
<comment type="pathway">
    <text evidence="2">Purine metabolism; 7-cyano-7-deazaguanine biosynthesis.</text>
</comment>
<dbReference type="Proteomes" id="UP001243009">
    <property type="component" value="Unassembled WGS sequence"/>
</dbReference>
<dbReference type="RefSeq" id="WP_305102104.1">
    <property type="nucleotide sequence ID" value="NZ_JAUTWS010000002.1"/>
</dbReference>
<comment type="similarity">
    <text evidence="3">Belongs to the PTPS family. QueD subfamily.</text>
</comment>
<dbReference type="Pfam" id="PF01242">
    <property type="entry name" value="PTPS"/>
    <property type="match status" value="1"/>
</dbReference>
<keyword evidence="9" id="KW-1185">Reference proteome</keyword>
<sequence>MLELVFRRRFAMAHRLLSEASPKCAVPHGHTETVTVRLRATRPAPLDGAANMVEPFERAKGRWHRWIDDRVDHALQLSAADPLLGWFRAQEPHRLDRILVTPGDPTTELLCCLFAAKLGAFLAEDGGRLAVVALEIEETPTNTVGFAGDPLDWLPARAGWWRRADMSINDIVAPEAAAA</sequence>
<evidence type="ECO:0000256" key="7">
    <source>
        <dbReference type="ARBA" id="ARBA00048807"/>
    </source>
</evidence>